<reference evidence="8" key="1">
    <citation type="journal article" date="2014" name="Int. J. Syst. Evol. Microbiol.">
        <title>Complete genome sequence of Corynebacterium casei LMG S-19264T (=DSM 44701T), isolated from a smear-ripened cheese.</title>
        <authorList>
            <consortium name="US DOE Joint Genome Institute (JGI-PGF)"/>
            <person name="Walter F."/>
            <person name="Albersmeier A."/>
            <person name="Kalinowski J."/>
            <person name="Ruckert C."/>
        </authorList>
    </citation>
    <scope>NUCLEOTIDE SEQUENCE</scope>
    <source>
        <strain evidence="8">JCM 12580</strain>
    </source>
</reference>
<evidence type="ECO:0000256" key="2">
    <source>
        <dbReference type="ARBA" id="ARBA00022475"/>
    </source>
</evidence>
<dbReference type="InterPro" id="IPR051449">
    <property type="entry name" value="ABC-2_transporter_component"/>
</dbReference>
<dbReference type="RefSeq" id="WP_188631359.1">
    <property type="nucleotide sequence ID" value="NZ_BMNQ01000002.1"/>
</dbReference>
<evidence type="ECO:0000256" key="4">
    <source>
        <dbReference type="ARBA" id="ARBA00022989"/>
    </source>
</evidence>
<evidence type="ECO:0000313" key="8">
    <source>
        <dbReference type="EMBL" id="GGJ84521.1"/>
    </source>
</evidence>
<name>A0A917PMR6_9BACI</name>
<dbReference type="Proteomes" id="UP000658382">
    <property type="component" value="Unassembled WGS sequence"/>
</dbReference>
<feature type="transmembrane region" description="Helical" evidence="6">
    <location>
        <begin position="348"/>
        <end position="365"/>
    </location>
</feature>
<keyword evidence="3 6" id="KW-0812">Transmembrane</keyword>
<keyword evidence="2" id="KW-1003">Cell membrane</keyword>
<organism evidence="8 9">
    <name type="scientific">Lentibacillus kapialis</name>
    <dbReference type="NCBI Taxonomy" id="340214"/>
    <lineage>
        <taxon>Bacteria</taxon>
        <taxon>Bacillati</taxon>
        <taxon>Bacillota</taxon>
        <taxon>Bacilli</taxon>
        <taxon>Bacillales</taxon>
        <taxon>Bacillaceae</taxon>
        <taxon>Lentibacillus</taxon>
    </lineage>
</organism>
<keyword evidence="9" id="KW-1185">Reference proteome</keyword>
<dbReference type="Pfam" id="PF12698">
    <property type="entry name" value="ABC2_membrane_3"/>
    <property type="match status" value="1"/>
</dbReference>
<evidence type="ECO:0000256" key="1">
    <source>
        <dbReference type="ARBA" id="ARBA00004651"/>
    </source>
</evidence>
<gene>
    <name evidence="8" type="ORF">GCM10007063_03820</name>
</gene>
<dbReference type="AlphaFoldDB" id="A0A917PMR6"/>
<accession>A0A917PMR6</accession>
<feature type="transmembrane region" description="Helical" evidence="6">
    <location>
        <begin position="282"/>
        <end position="302"/>
    </location>
</feature>
<dbReference type="PANTHER" id="PTHR30294:SF29">
    <property type="entry name" value="MULTIDRUG ABC TRANSPORTER PERMEASE YBHS-RELATED"/>
    <property type="match status" value="1"/>
</dbReference>
<keyword evidence="5 6" id="KW-0472">Membrane</keyword>
<dbReference type="PANTHER" id="PTHR30294">
    <property type="entry name" value="MEMBRANE COMPONENT OF ABC TRANSPORTER YHHJ-RELATED"/>
    <property type="match status" value="1"/>
</dbReference>
<feature type="domain" description="ABC-2 type transporter transmembrane" evidence="7">
    <location>
        <begin position="16"/>
        <end position="343"/>
    </location>
</feature>
<comment type="caution">
    <text evidence="8">The sequence shown here is derived from an EMBL/GenBank/DDBJ whole genome shotgun (WGS) entry which is preliminary data.</text>
</comment>
<evidence type="ECO:0000259" key="7">
    <source>
        <dbReference type="Pfam" id="PF12698"/>
    </source>
</evidence>
<sequence>MKELFATRLMHWRKQWSSLVFWLLFPLIATVSITMTIDTLQKDAKVPVGVVLKEHTGAAEELVEAIKSTPYVRAQLLSEDKALQDLERHSLDSVFVIHENFQQKIKQDNRTNLITGYHSDMSFAYIPVREMIISHVQQKTGRAKAALTVKQLEKQYNSQESWTFEEITARSRKIQEEESLLDTTLKFKGHPEPIDDNQRLFSVWGLWGIFSLLSTLLVFDWVIKEKQSNAIVRLAFSRWSLKSYWLQNLALYIVLLFAIDLVTAGSLYFIFGEGMQPFNLLIYQLLISMAAFLIACLFNTLFYYYTVSFALALIIGISSGELIPSVMAGDWQWFKFINPLAPLLSGDYISLWAAAVVLSFVWWIFRKEQFHA</sequence>
<keyword evidence="4 6" id="KW-1133">Transmembrane helix</keyword>
<evidence type="ECO:0000256" key="6">
    <source>
        <dbReference type="SAM" id="Phobius"/>
    </source>
</evidence>
<comment type="subcellular location">
    <subcellularLocation>
        <location evidence="1">Cell membrane</location>
        <topology evidence="1">Multi-pass membrane protein</topology>
    </subcellularLocation>
</comment>
<dbReference type="InterPro" id="IPR013525">
    <property type="entry name" value="ABC2_TM"/>
</dbReference>
<dbReference type="Gene3D" id="3.40.1710.10">
    <property type="entry name" value="abc type-2 transporter like domain"/>
    <property type="match status" value="1"/>
</dbReference>
<feature type="transmembrane region" description="Helical" evidence="6">
    <location>
        <begin position="201"/>
        <end position="223"/>
    </location>
</feature>
<protein>
    <recommendedName>
        <fullName evidence="7">ABC-2 type transporter transmembrane domain-containing protein</fullName>
    </recommendedName>
</protein>
<evidence type="ECO:0000256" key="5">
    <source>
        <dbReference type="ARBA" id="ARBA00023136"/>
    </source>
</evidence>
<proteinExistence type="predicted"/>
<dbReference type="EMBL" id="BMNQ01000002">
    <property type="protein sequence ID" value="GGJ84521.1"/>
    <property type="molecule type" value="Genomic_DNA"/>
</dbReference>
<dbReference type="GO" id="GO:0140359">
    <property type="term" value="F:ABC-type transporter activity"/>
    <property type="evidence" value="ECO:0007669"/>
    <property type="project" value="InterPro"/>
</dbReference>
<evidence type="ECO:0000313" key="9">
    <source>
        <dbReference type="Proteomes" id="UP000658382"/>
    </source>
</evidence>
<feature type="transmembrane region" description="Helical" evidence="6">
    <location>
        <begin position="244"/>
        <end position="270"/>
    </location>
</feature>
<dbReference type="GO" id="GO:0005886">
    <property type="term" value="C:plasma membrane"/>
    <property type="evidence" value="ECO:0007669"/>
    <property type="project" value="UniProtKB-SubCell"/>
</dbReference>
<feature type="transmembrane region" description="Helical" evidence="6">
    <location>
        <begin position="309"/>
        <end position="328"/>
    </location>
</feature>
<reference evidence="8" key="2">
    <citation type="submission" date="2020-09" db="EMBL/GenBank/DDBJ databases">
        <authorList>
            <person name="Sun Q."/>
            <person name="Ohkuma M."/>
        </authorList>
    </citation>
    <scope>NUCLEOTIDE SEQUENCE</scope>
    <source>
        <strain evidence="8">JCM 12580</strain>
    </source>
</reference>
<evidence type="ECO:0000256" key="3">
    <source>
        <dbReference type="ARBA" id="ARBA00022692"/>
    </source>
</evidence>